<dbReference type="EC" id="3.5.1.2" evidence="10"/>
<keyword evidence="14" id="KW-1185">Reference proteome</keyword>
<dbReference type="GO" id="GO:0016829">
    <property type="term" value="F:lyase activity"/>
    <property type="evidence" value="ECO:0007669"/>
    <property type="project" value="UniProtKB-KW"/>
</dbReference>
<keyword evidence="5 10" id="KW-0315">Glutamine amidotransferase</keyword>
<evidence type="ECO:0000256" key="6">
    <source>
        <dbReference type="ARBA" id="ARBA00023102"/>
    </source>
</evidence>
<evidence type="ECO:0000256" key="4">
    <source>
        <dbReference type="ARBA" id="ARBA00022801"/>
    </source>
</evidence>
<evidence type="ECO:0000256" key="5">
    <source>
        <dbReference type="ARBA" id="ARBA00022962"/>
    </source>
</evidence>
<feature type="active site" evidence="10 11">
    <location>
        <position position="197"/>
    </location>
</feature>
<dbReference type="EMBL" id="CP034549">
    <property type="protein sequence ID" value="AZQ45062.1"/>
    <property type="molecule type" value="Genomic_DNA"/>
</dbReference>
<protein>
    <recommendedName>
        <fullName evidence="10">Imidazole glycerol phosphate synthase subunit HisH</fullName>
        <ecNumber evidence="10">4.3.2.10</ecNumber>
    </recommendedName>
    <alternativeName>
        <fullName evidence="10">IGP synthase glutaminase subunit</fullName>
        <ecNumber evidence="10">3.5.1.2</ecNumber>
    </alternativeName>
    <alternativeName>
        <fullName evidence="10">IGP synthase subunit HisH</fullName>
    </alternativeName>
    <alternativeName>
        <fullName evidence="10">ImGP synthase subunit HisH</fullName>
        <shortName evidence="10">IGPS subunit HisH</shortName>
    </alternativeName>
</protein>
<comment type="catalytic activity">
    <reaction evidence="9 10">
        <text>L-glutamine + H2O = L-glutamate + NH4(+)</text>
        <dbReference type="Rhea" id="RHEA:15889"/>
        <dbReference type="ChEBI" id="CHEBI:15377"/>
        <dbReference type="ChEBI" id="CHEBI:28938"/>
        <dbReference type="ChEBI" id="CHEBI:29985"/>
        <dbReference type="ChEBI" id="CHEBI:58359"/>
        <dbReference type="EC" id="3.5.1.2"/>
    </reaction>
</comment>
<proteinExistence type="inferred from homology"/>
<evidence type="ECO:0000313" key="13">
    <source>
        <dbReference type="EMBL" id="AZQ45062.1"/>
    </source>
</evidence>
<keyword evidence="4 10" id="KW-0378">Hydrolase</keyword>
<dbReference type="GO" id="GO:0004359">
    <property type="term" value="F:glutaminase activity"/>
    <property type="evidence" value="ECO:0007669"/>
    <property type="project" value="UniProtKB-EC"/>
</dbReference>
<evidence type="ECO:0000256" key="11">
    <source>
        <dbReference type="PIRSR" id="PIRSR000495-1"/>
    </source>
</evidence>
<feature type="active site" evidence="10 11">
    <location>
        <position position="199"/>
    </location>
</feature>
<sequence>MMIAIVKYNAGNIGSVTNALNRLGVKNKVTDDSAELKTADKVIFPGVGEAGTAMNYLKERGLDQVLKSLDQPFLGICLGMQLMCNHSEEGNTECLGIFDTNVKLFQSKEFKVPHMGWNSLNTEYRSTNDEFGIENNQKSKIVNQQSLILQSLPQQADVYYVHSYYAELCEDAAATCDYILPFSSMLQKDNYYATQFHPEKSAGVGEQILKNFISL</sequence>
<evidence type="ECO:0000256" key="3">
    <source>
        <dbReference type="ARBA" id="ARBA00022605"/>
    </source>
</evidence>
<dbReference type="PANTHER" id="PTHR42701:SF1">
    <property type="entry name" value="IMIDAZOLE GLYCEROL PHOSPHATE SYNTHASE SUBUNIT HISH"/>
    <property type="match status" value="1"/>
</dbReference>
<dbReference type="Gene3D" id="3.40.50.880">
    <property type="match status" value="1"/>
</dbReference>
<comment type="function">
    <text evidence="10">IGPS catalyzes the conversion of PRFAR and glutamine to IGP, AICAR and glutamate. The HisH subunit catalyzes the hydrolysis of glutamine to glutamate and ammonia as part of the synthesis of IGP and AICAR. The resulting ammonia molecule is channeled to the active site of HisF.</text>
</comment>
<dbReference type="AlphaFoldDB" id="A0A3S9N142"/>
<comment type="subcellular location">
    <subcellularLocation>
        <location evidence="10">Cytoplasm</location>
    </subcellularLocation>
</comment>
<dbReference type="OrthoDB" id="9807137at2"/>
<dbReference type="PANTHER" id="PTHR42701">
    <property type="entry name" value="IMIDAZOLE GLYCEROL PHOSPHATE SYNTHASE SUBUNIT HISH"/>
    <property type="match status" value="1"/>
</dbReference>
<dbReference type="Proteomes" id="UP000279600">
    <property type="component" value="Chromosome"/>
</dbReference>
<comment type="pathway">
    <text evidence="1 10">Amino-acid biosynthesis; L-histidine biosynthesis; L-histidine from 5-phospho-alpha-D-ribose 1-diphosphate: step 5/9.</text>
</comment>
<evidence type="ECO:0000256" key="7">
    <source>
        <dbReference type="ARBA" id="ARBA00023239"/>
    </source>
</evidence>
<dbReference type="GO" id="GO:0000105">
    <property type="term" value="P:L-histidine biosynthetic process"/>
    <property type="evidence" value="ECO:0007669"/>
    <property type="project" value="UniProtKB-UniRule"/>
</dbReference>
<gene>
    <name evidence="10 13" type="primary">hisH</name>
    <name evidence="13" type="ORF">EJ995_12775</name>
</gene>
<evidence type="ECO:0000313" key="14">
    <source>
        <dbReference type="Proteomes" id="UP000279600"/>
    </source>
</evidence>
<keyword evidence="10" id="KW-0963">Cytoplasm</keyword>
<keyword evidence="7 10" id="KW-0456">Lyase</keyword>
<dbReference type="InterPro" id="IPR010139">
    <property type="entry name" value="Imidazole-glycPsynth_HisH"/>
</dbReference>
<accession>A0A3S9N142</accession>
<dbReference type="SUPFAM" id="SSF52317">
    <property type="entry name" value="Class I glutamine amidotransferase-like"/>
    <property type="match status" value="1"/>
</dbReference>
<dbReference type="InterPro" id="IPR029062">
    <property type="entry name" value="Class_I_gatase-like"/>
</dbReference>
<keyword evidence="6 10" id="KW-0368">Histidine biosynthesis</keyword>
<dbReference type="CDD" id="cd01748">
    <property type="entry name" value="GATase1_IGP_Synthase"/>
    <property type="match status" value="1"/>
</dbReference>
<dbReference type="PIRSF" id="PIRSF000495">
    <property type="entry name" value="Amidotransf_hisH"/>
    <property type="match status" value="1"/>
</dbReference>
<keyword evidence="3 10" id="KW-0028">Amino-acid biosynthesis</keyword>
<name>A0A3S9N142_9FLAO</name>
<dbReference type="NCBIfam" id="TIGR01855">
    <property type="entry name" value="IMP_synth_hisH"/>
    <property type="match status" value="1"/>
</dbReference>
<dbReference type="PROSITE" id="PS51273">
    <property type="entry name" value="GATASE_TYPE_1"/>
    <property type="match status" value="1"/>
</dbReference>
<dbReference type="GO" id="GO:0000107">
    <property type="term" value="F:imidazoleglycerol-phosphate synthase activity"/>
    <property type="evidence" value="ECO:0007669"/>
    <property type="project" value="UniProtKB-UniRule"/>
</dbReference>
<evidence type="ECO:0000259" key="12">
    <source>
        <dbReference type="Pfam" id="PF00117"/>
    </source>
</evidence>
<comment type="catalytic activity">
    <reaction evidence="8 10">
        <text>5-[(5-phospho-1-deoxy-D-ribulos-1-ylimino)methylamino]-1-(5-phospho-beta-D-ribosyl)imidazole-4-carboxamide + L-glutamine = D-erythro-1-(imidazol-4-yl)glycerol 3-phosphate + 5-amino-1-(5-phospho-beta-D-ribosyl)imidazole-4-carboxamide + L-glutamate + H(+)</text>
        <dbReference type="Rhea" id="RHEA:24793"/>
        <dbReference type="ChEBI" id="CHEBI:15378"/>
        <dbReference type="ChEBI" id="CHEBI:29985"/>
        <dbReference type="ChEBI" id="CHEBI:58278"/>
        <dbReference type="ChEBI" id="CHEBI:58359"/>
        <dbReference type="ChEBI" id="CHEBI:58475"/>
        <dbReference type="ChEBI" id="CHEBI:58525"/>
        <dbReference type="EC" id="4.3.2.10"/>
    </reaction>
</comment>
<feature type="active site" description="Nucleophile" evidence="10 11">
    <location>
        <position position="77"/>
    </location>
</feature>
<evidence type="ECO:0000256" key="1">
    <source>
        <dbReference type="ARBA" id="ARBA00005091"/>
    </source>
</evidence>
<dbReference type="EC" id="4.3.2.10" evidence="10"/>
<dbReference type="Pfam" id="PF00117">
    <property type="entry name" value="GATase"/>
    <property type="match status" value="1"/>
</dbReference>
<evidence type="ECO:0000256" key="8">
    <source>
        <dbReference type="ARBA" id="ARBA00047838"/>
    </source>
</evidence>
<dbReference type="InterPro" id="IPR017926">
    <property type="entry name" value="GATASE"/>
</dbReference>
<feature type="domain" description="Glutamine amidotransferase" evidence="12">
    <location>
        <begin position="12"/>
        <end position="213"/>
    </location>
</feature>
<comment type="subunit">
    <text evidence="2 10">Heterodimer of HisH and HisF.</text>
</comment>
<evidence type="ECO:0000256" key="2">
    <source>
        <dbReference type="ARBA" id="ARBA00011152"/>
    </source>
</evidence>
<reference evidence="13 14" key="1">
    <citation type="submission" date="2018-12" db="EMBL/GenBank/DDBJ databases">
        <title>Complete genome of Nonlabens sp. MJ115.</title>
        <authorList>
            <person name="Choi H.S."/>
            <person name="Jung J."/>
        </authorList>
    </citation>
    <scope>NUCLEOTIDE SEQUENCE [LARGE SCALE GENOMIC DNA]</scope>
    <source>
        <strain evidence="13 14">MJ115</strain>
    </source>
</reference>
<dbReference type="UniPathway" id="UPA00031">
    <property type="reaction ID" value="UER00010"/>
</dbReference>
<dbReference type="GO" id="GO:0005737">
    <property type="term" value="C:cytoplasm"/>
    <property type="evidence" value="ECO:0007669"/>
    <property type="project" value="UniProtKB-SubCell"/>
</dbReference>
<dbReference type="HAMAP" id="MF_00278">
    <property type="entry name" value="HisH"/>
    <property type="match status" value="1"/>
</dbReference>
<organism evidence="13 14">
    <name type="scientific">Nonlabens ponticola</name>
    <dbReference type="NCBI Taxonomy" id="2496866"/>
    <lineage>
        <taxon>Bacteria</taxon>
        <taxon>Pseudomonadati</taxon>
        <taxon>Bacteroidota</taxon>
        <taxon>Flavobacteriia</taxon>
        <taxon>Flavobacteriales</taxon>
        <taxon>Flavobacteriaceae</taxon>
        <taxon>Nonlabens</taxon>
    </lineage>
</organism>
<evidence type="ECO:0000256" key="9">
    <source>
        <dbReference type="ARBA" id="ARBA00049534"/>
    </source>
</evidence>
<dbReference type="KEGG" id="noj:EJ995_12775"/>
<evidence type="ECO:0000256" key="10">
    <source>
        <dbReference type="HAMAP-Rule" id="MF_00278"/>
    </source>
</evidence>